<dbReference type="CDD" id="cd22341">
    <property type="entry name" value="NucS-like"/>
    <property type="match status" value="1"/>
</dbReference>
<keyword evidence="3" id="KW-0255">Endonuclease</keyword>
<feature type="domain" description="Endonuclease NucS C-terminal" evidence="2">
    <location>
        <begin position="349"/>
        <end position="437"/>
    </location>
</feature>
<keyword evidence="4" id="KW-1185">Reference proteome</keyword>
<dbReference type="InterPro" id="IPR011856">
    <property type="entry name" value="tRNA_endonuc-like_dom_sf"/>
</dbReference>
<proteinExistence type="predicted"/>
<dbReference type="EMBL" id="SJDU01000145">
    <property type="protein sequence ID" value="TKZ35180.1"/>
    <property type="molecule type" value="Genomic_DNA"/>
</dbReference>
<dbReference type="RefSeq" id="WP_137998339.1">
    <property type="nucleotide sequence ID" value="NZ_SJDU01000145.1"/>
</dbReference>
<dbReference type="InterPro" id="IPR048301">
    <property type="entry name" value="NucS_C"/>
</dbReference>
<evidence type="ECO:0000313" key="3">
    <source>
        <dbReference type="EMBL" id="TKZ35180.1"/>
    </source>
</evidence>
<evidence type="ECO:0000259" key="2">
    <source>
        <dbReference type="Pfam" id="PF01939"/>
    </source>
</evidence>
<evidence type="ECO:0000256" key="1">
    <source>
        <dbReference type="ARBA" id="ARBA00023125"/>
    </source>
</evidence>
<keyword evidence="3" id="KW-0540">Nuclease</keyword>
<dbReference type="Pfam" id="PF01939">
    <property type="entry name" value="NucS_C"/>
    <property type="match status" value="1"/>
</dbReference>
<dbReference type="Gene3D" id="3.40.1350.10">
    <property type="match status" value="1"/>
</dbReference>
<dbReference type="Proteomes" id="UP000310168">
    <property type="component" value="Unassembled WGS sequence"/>
</dbReference>
<keyword evidence="3" id="KW-0378">Hydrolase</keyword>
<dbReference type="InterPro" id="IPR002793">
    <property type="entry name" value="Endonuclease_NucS"/>
</dbReference>
<reference evidence="3 4" key="1">
    <citation type="journal article" date="2019" name="Anaerobe">
        <title>Brachyspira catarrhinii sp. nov., an anaerobic intestinal spirochaete isolated from vervet monkeys may have been misidentified as Brachyspira aalborgi in previous studies.</title>
        <authorList>
            <person name="Phillips N.D."/>
            <person name="La T."/>
            <person name="Hampson D.J."/>
        </authorList>
    </citation>
    <scope>NUCLEOTIDE SEQUENCE [LARGE SCALE GENOMIC DNA]</scope>
    <source>
        <strain evidence="3 4">Z12</strain>
    </source>
</reference>
<name>A0ABY2TQL5_9SPIR</name>
<protein>
    <submittedName>
        <fullName evidence="3">AlwI family type II restriction endonuclease</fullName>
    </submittedName>
</protein>
<sequence length="464" mass="55036">MNVIKELYWKEFFNNYLSNNLYWYIPKGYAIKSDNFENIKNKLSVLKEYENEIWNSGLQTIIRKEFIKKGLFEPRAENQNEDDENAIIRVIKVITSTLGLAWVNEKEKLHITDIGKLLLEKSSYEEIIFNQIRRFEFNKFNIAKDKDNIKVLPIFYLANVLIKLKDKRLTKDEYCLFIAKKLNNNEIKKSIDEIEKYRLLSDKDKEKIKDYLKAKNIKNIQNKKRKSILNTIELDSSYAFNFFASSDLFYIENSNIFIKNKKELEKFLNDCNKNAIWIDFKEKKDWFYYYGSDNKNISPIEFALDYYTDISDVDNALNTYNYCQKNKIKINKSINAISEKDFKSVLVDEKILEDFLEKHIKELDKGLRLIRRQYPTISGPIDLLATDKKGRMVVIELKKNRVSDKVIGQVARYVSFLEREQNKEVRAIIVGKKIDDNIKLAVNVLKCQTDLYNFDFKVSFNKVN</sequence>
<keyword evidence="1" id="KW-0238">DNA-binding</keyword>
<evidence type="ECO:0000313" key="4">
    <source>
        <dbReference type="Proteomes" id="UP000310168"/>
    </source>
</evidence>
<gene>
    <name evidence="3" type="ORF">EZH24_06605</name>
</gene>
<comment type="caution">
    <text evidence="3">The sequence shown here is derived from an EMBL/GenBank/DDBJ whole genome shotgun (WGS) entry which is preliminary data.</text>
</comment>
<dbReference type="PANTHER" id="PTHR38814">
    <property type="entry name" value="ENDONUCLEASE NUCS"/>
    <property type="match status" value="1"/>
</dbReference>
<dbReference type="PANTHER" id="PTHR38814:SF1">
    <property type="entry name" value="ENDONUCLEASE NUCS"/>
    <property type="match status" value="1"/>
</dbReference>
<organism evidence="3 4">
    <name type="scientific">Brachyspira catarrhinii</name>
    <dbReference type="NCBI Taxonomy" id="2528966"/>
    <lineage>
        <taxon>Bacteria</taxon>
        <taxon>Pseudomonadati</taxon>
        <taxon>Spirochaetota</taxon>
        <taxon>Spirochaetia</taxon>
        <taxon>Brachyspirales</taxon>
        <taxon>Brachyspiraceae</taxon>
        <taxon>Brachyspira</taxon>
    </lineage>
</organism>
<dbReference type="GO" id="GO:0004519">
    <property type="term" value="F:endonuclease activity"/>
    <property type="evidence" value="ECO:0007669"/>
    <property type="project" value="UniProtKB-KW"/>
</dbReference>
<accession>A0ABY2TQL5</accession>